<evidence type="ECO:0000256" key="4">
    <source>
        <dbReference type="ARBA" id="ARBA00023004"/>
    </source>
</evidence>
<dbReference type="GO" id="GO:0051539">
    <property type="term" value="F:4 iron, 4 sulfur cluster binding"/>
    <property type="evidence" value="ECO:0007669"/>
    <property type="project" value="UniProtKB-KW"/>
</dbReference>
<dbReference type="PANTHER" id="PTHR43177">
    <property type="entry name" value="PROTEIN NRFC"/>
    <property type="match status" value="1"/>
</dbReference>
<dbReference type="AlphaFoldDB" id="A0A845SJ45"/>
<dbReference type="InterPro" id="IPR050954">
    <property type="entry name" value="ET_IronSulfur_Cluster-Binding"/>
</dbReference>
<keyword evidence="1" id="KW-0004">4Fe-4S</keyword>
<dbReference type="InterPro" id="IPR017896">
    <property type="entry name" value="4Fe4S_Fe-S-bd"/>
</dbReference>
<evidence type="ECO:0000259" key="6">
    <source>
        <dbReference type="PROSITE" id="PS51379"/>
    </source>
</evidence>
<evidence type="ECO:0000313" key="8">
    <source>
        <dbReference type="Proteomes" id="UP000461443"/>
    </source>
</evidence>
<dbReference type="PROSITE" id="PS51379">
    <property type="entry name" value="4FE4S_FER_2"/>
    <property type="match status" value="3"/>
</dbReference>
<feature type="domain" description="4Fe-4S ferredoxin-type" evidence="6">
    <location>
        <begin position="121"/>
        <end position="150"/>
    </location>
</feature>
<protein>
    <submittedName>
        <fullName evidence="7">4Fe-4S dicluster domain-containing protein</fullName>
    </submittedName>
</protein>
<comment type="caution">
    <text evidence="7">The sequence shown here is derived from an EMBL/GenBank/DDBJ whole genome shotgun (WGS) entry which is preliminary data.</text>
</comment>
<evidence type="ECO:0000256" key="1">
    <source>
        <dbReference type="ARBA" id="ARBA00022485"/>
    </source>
</evidence>
<keyword evidence="8" id="KW-1185">Reference proteome</keyword>
<evidence type="ECO:0000256" key="5">
    <source>
        <dbReference type="ARBA" id="ARBA00023014"/>
    </source>
</evidence>
<dbReference type="CDD" id="cd10551">
    <property type="entry name" value="PsrB"/>
    <property type="match status" value="1"/>
</dbReference>
<dbReference type="RefSeq" id="WP_162366002.1">
    <property type="nucleotide sequence ID" value="NZ_WUBS01000007.1"/>
</dbReference>
<accession>A0A845SJ45</accession>
<dbReference type="PANTHER" id="PTHR43177:SF3">
    <property type="entry name" value="PROTEIN NRFC HOMOLOG"/>
    <property type="match status" value="1"/>
</dbReference>
<dbReference type="Gene3D" id="3.30.70.20">
    <property type="match status" value="2"/>
</dbReference>
<keyword evidence="2" id="KW-0479">Metal-binding</keyword>
<name>A0A845SJ45_9GAMM</name>
<evidence type="ECO:0000256" key="2">
    <source>
        <dbReference type="ARBA" id="ARBA00022723"/>
    </source>
</evidence>
<dbReference type="FunFam" id="3.30.70.20:FF:000014">
    <property type="entry name" value="Cytochrome c nitrite reductase, Fe-S protein"/>
    <property type="match status" value="1"/>
</dbReference>
<dbReference type="EMBL" id="WUBS01000007">
    <property type="protein sequence ID" value="NDL63277.1"/>
    <property type="molecule type" value="Genomic_DNA"/>
</dbReference>
<dbReference type="PROSITE" id="PS00198">
    <property type="entry name" value="4FE4S_FER_1"/>
    <property type="match status" value="1"/>
</dbReference>
<sequence>MSCSRRSFIRGIGGAILVTYPVHRFLAGTLSRQTIVIDNVRYGMLHDETRCIGCKACVVACHNINNVPAGVTRVDIVDNGTWQDQGKTQKQFARKSCQHCDNPPCVEVCPTGASYKDAKTGIVDVDANRCVGCRYCLAACPYHVRFIHPVTKTADKCNFCRDTNLAKGRLPACVAVCPTKALTFGNLDDPDSEIAKAIAGRTVYRSKIHLGTAPKLYHIPGKFGEIPQ</sequence>
<reference evidence="7 8" key="2">
    <citation type="submission" date="2020-02" db="EMBL/GenBank/DDBJ databases">
        <title>The new genus of Enterobacteriales.</title>
        <authorList>
            <person name="Kim I.S."/>
        </authorList>
    </citation>
    <scope>NUCLEOTIDE SEQUENCE [LARGE SCALE GENOMIC DNA]</scope>
    <source>
        <strain evidence="7 8">SAP-6</strain>
    </source>
</reference>
<proteinExistence type="predicted"/>
<keyword evidence="5" id="KW-0411">Iron-sulfur</keyword>
<gene>
    <name evidence="7" type="ORF">GRH90_11020</name>
</gene>
<dbReference type="Proteomes" id="UP000461443">
    <property type="component" value="Unassembled WGS sequence"/>
</dbReference>
<dbReference type="Pfam" id="PF13247">
    <property type="entry name" value="Fer4_11"/>
    <property type="match status" value="1"/>
</dbReference>
<feature type="domain" description="4Fe-4S ferredoxin-type" evidence="6">
    <location>
        <begin position="88"/>
        <end position="119"/>
    </location>
</feature>
<keyword evidence="4" id="KW-0408">Iron</keyword>
<reference evidence="7 8" key="1">
    <citation type="submission" date="2019-12" db="EMBL/GenBank/DDBJ databases">
        <authorList>
            <person name="Lee S.D."/>
        </authorList>
    </citation>
    <scope>NUCLEOTIDE SEQUENCE [LARGE SCALE GENOMIC DNA]</scope>
    <source>
        <strain evidence="7 8">SAP-6</strain>
    </source>
</reference>
<dbReference type="Pfam" id="PF12797">
    <property type="entry name" value="Fer4_2"/>
    <property type="match status" value="1"/>
</dbReference>
<evidence type="ECO:0000256" key="3">
    <source>
        <dbReference type="ARBA" id="ARBA00022737"/>
    </source>
</evidence>
<keyword evidence="3" id="KW-0677">Repeat</keyword>
<feature type="domain" description="4Fe-4S ferredoxin-type" evidence="6">
    <location>
        <begin position="42"/>
        <end position="70"/>
    </location>
</feature>
<dbReference type="InterPro" id="IPR017900">
    <property type="entry name" value="4Fe4S_Fe_S_CS"/>
</dbReference>
<dbReference type="SUPFAM" id="SSF54862">
    <property type="entry name" value="4Fe-4S ferredoxins"/>
    <property type="match status" value="1"/>
</dbReference>
<dbReference type="GO" id="GO:0046872">
    <property type="term" value="F:metal ion binding"/>
    <property type="evidence" value="ECO:0007669"/>
    <property type="project" value="UniProtKB-KW"/>
</dbReference>
<evidence type="ECO:0000313" key="7">
    <source>
        <dbReference type="EMBL" id="NDL63277.1"/>
    </source>
</evidence>
<organism evidence="7 8">
    <name type="scientific">Acerihabitans arboris</name>
    <dbReference type="NCBI Taxonomy" id="2691583"/>
    <lineage>
        <taxon>Bacteria</taxon>
        <taxon>Pseudomonadati</taxon>
        <taxon>Pseudomonadota</taxon>
        <taxon>Gammaproteobacteria</taxon>
        <taxon>Enterobacterales</taxon>
        <taxon>Pectobacteriaceae</taxon>
        <taxon>Acerihabitans</taxon>
    </lineage>
</organism>